<protein>
    <recommendedName>
        <fullName evidence="4">PDGLE domain-containing protein</fullName>
    </recommendedName>
</protein>
<organism evidence="2 3">
    <name type="scientific">Microbacterium terricola</name>
    <dbReference type="NCBI Taxonomy" id="344163"/>
    <lineage>
        <taxon>Bacteria</taxon>
        <taxon>Bacillati</taxon>
        <taxon>Actinomycetota</taxon>
        <taxon>Actinomycetes</taxon>
        <taxon>Micrococcales</taxon>
        <taxon>Microbacteriaceae</taxon>
        <taxon>Microbacterium</taxon>
    </lineage>
</organism>
<name>A0ABM8DY88_9MICO</name>
<proteinExistence type="predicted"/>
<keyword evidence="3" id="KW-1185">Reference proteome</keyword>
<accession>A0ABM8DY88</accession>
<evidence type="ECO:0000313" key="3">
    <source>
        <dbReference type="Proteomes" id="UP001317779"/>
    </source>
</evidence>
<feature type="transmembrane region" description="Helical" evidence="1">
    <location>
        <begin position="94"/>
        <end position="116"/>
    </location>
</feature>
<feature type="transmembrane region" description="Helical" evidence="1">
    <location>
        <begin position="31"/>
        <end position="49"/>
    </location>
</feature>
<keyword evidence="1" id="KW-0812">Transmembrane</keyword>
<evidence type="ECO:0008006" key="4">
    <source>
        <dbReference type="Google" id="ProtNLM"/>
    </source>
</evidence>
<dbReference type="Proteomes" id="UP001317779">
    <property type="component" value="Chromosome"/>
</dbReference>
<dbReference type="EMBL" id="AP027141">
    <property type="protein sequence ID" value="BDV30549.1"/>
    <property type="molecule type" value="Genomic_DNA"/>
</dbReference>
<keyword evidence="1" id="KW-0472">Membrane</keyword>
<dbReference type="RefSeq" id="WP_263795574.1">
    <property type="nucleotide sequence ID" value="NZ_AP027141.1"/>
</dbReference>
<sequence>MPDAPIESTPEGPGESDAAVVDHWRPRGQRALVLVSAVCIVGAALLALWSNSIVEDIYYAQTTNVASASEWAYDESWDDGASVLKPLTGSWADILFLVGVVSGVGAIVLGGVADAFRRYHR</sequence>
<evidence type="ECO:0000256" key="1">
    <source>
        <dbReference type="SAM" id="Phobius"/>
    </source>
</evidence>
<gene>
    <name evidence="2" type="ORF">Microterr_12090</name>
</gene>
<reference evidence="2 3" key="1">
    <citation type="submission" date="2022-12" db="EMBL/GenBank/DDBJ databases">
        <title>Microbacterium terricola strain KV-448 chromosome, complete genome.</title>
        <authorList>
            <person name="Oshima T."/>
            <person name="Moriya T."/>
            <person name="Bessho Y."/>
        </authorList>
    </citation>
    <scope>NUCLEOTIDE SEQUENCE [LARGE SCALE GENOMIC DNA]</scope>
    <source>
        <strain evidence="2 3">KV-448</strain>
    </source>
</reference>
<evidence type="ECO:0000313" key="2">
    <source>
        <dbReference type="EMBL" id="BDV30549.1"/>
    </source>
</evidence>
<keyword evidence="1" id="KW-1133">Transmembrane helix</keyword>